<gene>
    <name evidence="1" type="ORF">XELAEV_18039788mg</name>
</gene>
<reference evidence="2" key="1">
    <citation type="journal article" date="2016" name="Nature">
        <title>Genome evolution in the allotetraploid frog Xenopus laevis.</title>
        <authorList>
            <person name="Session A.M."/>
            <person name="Uno Y."/>
            <person name="Kwon T."/>
            <person name="Chapman J.A."/>
            <person name="Toyoda A."/>
            <person name="Takahashi S."/>
            <person name="Fukui A."/>
            <person name="Hikosaka A."/>
            <person name="Suzuki A."/>
            <person name="Kondo M."/>
            <person name="van Heeringen S.J."/>
            <person name="Quigley I."/>
            <person name="Heinz S."/>
            <person name="Ogino H."/>
            <person name="Ochi H."/>
            <person name="Hellsten U."/>
            <person name="Lyons J.B."/>
            <person name="Simakov O."/>
            <person name="Putnam N."/>
            <person name="Stites J."/>
            <person name="Kuroki Y."/>
            <person name="Tanaka T."/>
            <person name="Michiue T."/>
            <person name="Watanabe M."/>
            <person name="Bogdanovic O."/>
            <person name="Lister R."/>
            <person name="Georgiou G."/>
            <person name="Paranjpe S.S."/>
            <person name="van Kruijsbergen I."/>
            <person name="Shu S."/>
            <person name="Carlson J."/>
            <person name="Kinoshita T."/>
            <person name="Ohta Y."/>
            <person name="Mawaribuchi S."/>
            <person name="Jenkins J."/>
            <person name="Grimwood J."/>
            <person name="Schmutz J."/>
            <person name="Mitros T."/>
            <person name="Mozaffari S.V."/>
            <person name="Suzuki Y."/>
            <person name="Haramoto Y."/>
            <person name="Yamamoto T.S."/>
            <person name="Takagi C."/>
            <person name="Heald R."/>
            <person name="Miller K."/>
            <person name="Haudenschild C."/>
            <person name="Kitzman J."/>
            <person name="Nakayama T."/>
            <person name="Izutsu Y."/>
            <person name="Robert J."/>
            <person name="Fortriede J."/>
            <person name="Burns K."/>
            <person name="Lotay V."/>
            <person name="Karimi K."/>
            <person name="Yasuoka Y."/>
            <person name="Dichmann D.S."/>
            <person name="Flajnik M.F."/>
            <person name="Houston D.W."/>
            <person name="Shendure J."/>
            <person name="DuPasquier L."/>
            <person name="Vize P.D."/>
            <person name="Zorn A.M."/>
            <person name="Ito M."/>
            <person name="Marcotte E.M."/>
            <person name="Wallingford J.B."/>
            <person name="Ito Y."/>
            <person name="Asashima M."/>
            <person name="Ueno N."/>
            <person name="Matsuda Y."/>
            <person name="Veenstra G.J."/>
            <person name="Fujiyama A."/>
            <person name="Harland R.M."/>
            <person name="Taira M."/>
            <person name="Rokhsar D.S."/>
        </authorList>
    </citation>
    <scope>NUCLEOTIDE SEQUENCE [LARGE SCALE GENOMIC DNA]</scope>
    <source>
        <strain evidence="2">J</strain>
    </source>
</reference>
<dbReference type="AlphaFoldDB" id="A0A974C8D8"/>
<evidence type="ECO:0000313" key="2">
    <source>
        <dbReference type="Proteomes" id="UP000694892"/>
    </source>
</evidence>
<accession>A0A974C8D8</accession>
<dbReference type="EMBL" id="CM004480">
    <property type="protein sequence ID" value="OCT68486.1"/>
    <property type="molecule type" value="Genomic_DNA"/>
</dbReference>
<evidence type="ECO:0000313" key="1">
    <source>
        <dbReference type="EMBL" id="OCT68486.1"/>
    </source>
</evidence>
<sequence length="71" mass="7885">MITCKICMGTLQKTSKSHVLQNVELDGPGHVSTMYKCFWSSSGMNAYNKAVCIDEAIFKSACQISYRSTIQ</sequence>
<name>A0A974C8D8_XENLA</name>
<organism evidence="1 2">
    <name type="scientific">Xenopus laevis</name>
    <name type="common">African clawed frog</name>
    <dbReference type="NCBI Taxonomy" id="8355"/>
    <lineage>
        <taxon>Eukaryota</taxon>
        <taxon>Metazoa</taxon>
        <taxon>Chordata</taxon>
        <taxon>Craniata</taxon>
        <taxon>Vertebrata</taxon>
        <taxon>Euteleostomi</taxon>
        <taxon>Amphibia</taxon>
        <taxon>Batrachia</taxon>
        <taxon>Anura</taxon>
        <taxon>Pipoidea</taxon>
        <taxon>Pipidae</taxon>
        <taxon>Xenopodinae</taxon>
        <taxon>Xenopus</taxon>
        <taxon>Xenopus</taxon>
    </lineage>
</organism>
<dbReference type="Proteomes" id="UP000694892">
    <property type="component" value="Chromosome 8L"/>
</dbReference>
<proteinExistence type="predicted"/>
<protein>
    <submittedName>
        <fullName evidence="1">Uncharacterized protein</fullName>
    </submittedName>
</protein>